<feature type="transmembrane region" description="Helical" evidence="1">
    <location>
        <begin position="90"/>
        <end position="112"/>
    </location>
</feature>
<keyword evidence="1" id="KW-1133">Transmembrane helix</keyword>
<gene>
    <name evidence="2" type="ORF">RIL183_26401</name>
</gene>
<feature type="transmembrane region" description="Helical" evidence="1">
    <location>
        <begin position="222"/>
        <end position="244"/>
    </location>
</feature>
<dbReference type="InterPro" id="IPR046690">
    <property type="entry name" value="DUF6560"/>
</dbReference>
<dbReference type="EMBL" id="CVRS01000082">
    <property type="protein sequence ID" value="CRL40511.1"/>
    <property type="molecule type" value="Genomic_DNA"/>
</dbReference>
<feature type="transmembrane region" description="Helical" evidence="1">
    <location>
        <begin position="54"/>
        <end position="78"/>
    </location>
</feature>
<dbReference type="Proteomes" id="UP000049828">
    <property type="component" value="Unassembled WGS sequence"/>
</dbReference>
<accession>A0A0M6WS89</accession>
<reference evidence="3" key="1">
    <citation type="submission" date="2015-05" db="EMBL/GenBank/DDBJ databases">
        <authorList>
            <consortium name="Pathogen Informatics"/>
        </authorList>
    </citation>
    <scope>NUCLEOTIDE SEQUENCE [LARGE SCALE GENOMIC DNA]</scope>
    <source>
        <strain evidence="3">L1-83</strain>
    </source>
</reference>
<dbReference type="RefSeq" id="WP_055039950.1">
    <property type="nucleotide sequence ID" value="NZ_CVRS01000082.1"/>
</dbReference>
<keyword evidence="1" id="KW-0812">Transmembrane</keyword>
<evidence type="ECO:0000313" key="2">
    <source>
        <dbReference type="EMBL" id="CRL40511.1"/>
    </source>
</evidence>
<dbReference type="Pfam" id="PF20197">
    <property type="entry name" value="DUF6560"/>
    <property type="match status" value="1"/>
</dbReference>
<protein>
    <submittedName>
        <fullName evidence="2">Uncharacterized protein</fullName>
    </submittedName>
</protein>
<keyword evidence="3" id="KW-1185">Reference proteome</keyword>
<dbReference type="AlphaFoldDB" id="A0A0M6WS89"/>
<feature type="transmembrane region" description="Helical" evidence="1">
    <location>
        <begin position="196"/>
        <end position="216"/>
    </location>
</feature>
<evidence type="ECO:0000256" key="1">
    <source>
        <dbReference type="SAM" id="Phobius"/>
    </source>
</evidence>
<organism evidence="2 3">
    <name type="scientific">Roseburia inulinivorans</name>
    <dbReference type="NCBI Taxonomy" id="360807"/>
    <lineage>
        <taxon>Bacteria</taxon>
        <taxon>Bacillati</taxon>
        <taxon>Bacillota</taxon>
        <taxon>Clostridia</taxon>
        <taxon>Lachnospirales</taxon>
        <taxon>Lachnospiraceae</taxon>
        <taxon>Roseburia</taxon>
    </lineage>
</organism>
<evidence type="ECO:0000313" key="3">
    <source>
        <dbReference type="Proteomes" id="UP000049828"/>
    </source>
</evidence>
<dbReference type="STRING" id="360807.ERS852392_03133"/>
<keyword evidence="1" id="KW-0472">Membrane</keyword>
<sequence>MLAFWVTLIKVIAPWVAAAVVIHYLNVYNEKKYPEFYNSDNENNPKSLFEDFEIGYPFALAFIMYVGLFFMGGVFIYACITDQIDVFTCILYGLIIGLCISGVLGTHVWKIWVKGEKIIYRSYAGIKHYYTFADITRVSERLDGGYEFYSGKKKLFRIDNNLPEGSTLAIKLQVKQVPCDKAGMTVDKFTLKTRGVYKAVSAMSVGFFCWMVWVMIEQNETSIIFFRPMLALAVISLIIFIDLITDRFSVNGTRVTRRRGLIVKKFDISEIESTRLKKGLFGEKIEFYVKGKCIAKVSTNNQPYDLLDKRIRKEHILRKR</sequence>
<proteinExistence type="predicted"/>
<feature type="transmembrane region" description="Helical" evidence="1">
    <location>
        <begin position="6"/>
        <end position="25"/>
    </location>
</feature>
<name>A0A0M6WS89_9FIRM</name>